<dbReference type="Proteomes" id="UP001348817">
    <property type="component" value="Chromosome"/>
</dbReference>
<dbReference type="PANTHER" id="PTHR10412:SF11">
    <property type="entry name" value="MANNOSYL-OLIGOSACCHARIDE GLUCOSIDASE"/>
    <property type="match status" value="1"/>
</dbReference>
<reference evidence="5 6" key="1">
    <citation type="submission" date="2021-12" db="EMBL/GenBank/DDBJ databases">
        <title>Genome sequencing of bacteria with rrn-lacking chromosome and rrn-plasmid.</title>
        <authorList>
            <person name="Anda M."/>
            <person name="Iwasaki W."/>
        </authorList>
    </citation>
    <scope>NUCLEOTIDE SEQUENCE [LARGE SCALE GENOMIC DNA]</scope>
    <source>
        <strain evidence="5 6">DSM 100852</strain>
    </source>
</reference>
<dbReference type="Gene3D" id="1.50.10.10">
    <property type="match status" value="1"/>
</dbReference>
<dbReference type="GO" id="GO:0004573">
    <property type="term" value="F:Glc3Man9GlcNAc2 oligosaccharide glucosidase activity"/>
    <property type="evidence" value="ECO:0007669"/>
    <property type="project" value="InterPro"/>
</dbReference>
<dbReference type="GO" id="GO:0006487">
    <property type="term" value="P:protein N-linked glycosylation"/>
    <property type="evidence" value="ECO:0007669"/>
    <property type="project" value="TreeGrafter"/>
</dbReference>
<evidence type="ECO:0000256" key="1">
    <source>
        <dbReference type="ARBA" id="ARBA00010833"/>
    </source>
</evidence>
<keyword evidence="2" id="KW-0378">Hydrolase</keyword>
<dbReference type="EMBL" id="AP025314">
    <property type="protein sequence ID" value="BDD08129.1"/>
    <property type="molecule type" value="Genomic_DNA"/>
</dbReference>
<comment type="similarity">
    <text evidence="1">Belongs to the glycosyl hydrolase 63 family.</text>
</comment>
<accession>A0AAU9C824</accession>
<dbReference type="PROSITE" id="PS51257">
    <property type="entry name" value="PROKAR_LIPOPROTEIN"/>
    <property type="match status" value="1"/>
</dbReference>
<dbReference type="KEGG" id="fax:FUAX_05610"/>
<dbReference type="PANTHER" id="PTHR10412">
    <property type="entry name" value="MANNOSYL-OLIGOSACCHARIDE GLUCOSIDASE"/>
    <property type="match status" value="1"/>
</dbReference>
<dbReference type="InterPro" id="IPR008928">
    <property type="entry name" value="6-hairpin_glycosidase_sf"/>
</dbReference>
<keyword evidence="6" id="KW-1185">Reference proteome</keyword>
<gene>
    <name evidence="5" type="ORF">FUAX_05610</name>
</gene>
<feature type="domain" description="Mannosylglycerate hydrolase MGH1-like glycoside hydrolase" evidence="4">
    <location>
        <begin position="94"/>
        <end position="408"/>
    </location>
</feature>
<dbReference type="InterPro" id="IPR004888">
    <property type="entry name" value="Glycoside_hydrolase_63"/>
</dbReference>
<dbReference type="InterPro" id="IPR012341">
    <property type="entry name" value="6hp_glycosidase-like_sf"/>
</dbReference>
<dbReference type="SUPFAM" id="SSF48208">
    <property type="entry name" value="Six-hairpin glycosidases"/>
    <property type="match status" value="1"/>
</dbReference>
<dbReference type="InterPro" id="IPR054491">
    <property type="entry name" value="MGH1-like_GH"/>
</dbReference>
<evidence type="ECO:0000256" key="3">
    <source>
        <dbReference type="ARBA" id="ARBA00023295"/>
    </source>
</evidence>
<protein>
    <recommendedName>
        <fullName evidence="4">Mannosylglycerate hydrolase MGH1-like glycoside hydrolase domain-containing protein</fullName>
    </recommendedName>
</protein>
<dbReference type="Pfam" id="PF22422">
    <property type="entry name" value="MGH1-like_GH"/>
    <property type="match status" value="1"/>
</dbReference>
<evidence type="ECO:0000256" key="2">
    <source>
        <dbReference type="ARBA" id="ARBA00022801"/>
    </source>
</evidence>
<name>A0AAU9C824_9BACT</name>
<dbReference type="RefSeq" id="WP_338393405.1">
    <property type="nucleotide sequence ID" value="NZ_AP025314.1"/>
</dbReference>
<keyword evidence="3" id="KW-0326">Glycosidase</keyword>
<sequence>MIRPLLATGLAIVLALGFLSCEPKSIQTTPGTNPGGSWKQLKSEANSIGKKEWRPMLSYVAELHKKSTHPPVWPFEHEWEEIGPGYVYGPAFGHWDLVHQVIDLMPAYPEHAYKQLLNNVKNQEDHGMVPGSFWMPGSKLNKKRTKASWSREKQGHPPFWVFAIDDYVELTGADSVLKRFYGPLVRQISWFENNRKAEGEGFYYTDILTKRWESGVDEGIRFDDTAEGAWACIDATSHVYYLYKVAAKWSNMLGMDDNFYGRRADQLEKHIQEGMYDKKDGLFYDSWAMKDEKLRTLAFETLFPIVAGAATKPQADRLINEYLLDTTCFNTAHPIATVGKRDPKFELRMWRGPAWNSMTYWVARGCVKYGRKDAAKIILEKALDSSAKQFEKTGTIWEFYHPLGGNPEEVLRKPGSARNKPCKDYLGHNPVIAMARLYAEISK</sequence>
<dbReference type="GO" id="GO:0009311">
    <property type="term" value="P:oligosaccharide metabolic process"/>
    <property type="evidence" value="ECO:0007669"/>
    <property type="project" value="InterPro"/>
</dbReference>
<dbReference type="AlphaFoldDB" id="A0AAU9C824"/>
<organism evidence="5 6">
    <name type="scientific">Fulvitalea axinellae</name>
    <dbReference type="NCBI Taxonomy" id="1182444"/>
    <lineage>
        <taxon>Bacteria</taxon>
        <taxon>Pseudomonadati</taxon>
        <taxon>Bacteroidota</taxon>
        <taxon>Cytophagia</taxon>
        <taxon>Cytophagales</taxon>
        <taxon>Persicobacteraceae</taxon>
        <taxon>Fulvitalea</taxon>
    </lineage>
</organism>
<evidence type="ECO:0000259" key="4">
    <source>
        <dbReference type="Pfam" id="PF22422"/>
    </source>
</evidence>
<proteinExistence type="inferred from homology"/>
<evidence type="ECO:0000313" key="5">
    <source>
        <dbReference type="EMBL" id="BDD08129.1"/>
    </source>
</evidence>
<evidence type="ECO:0000313" key="6">
    <source>
        <dbReference type="Proteomes" id="UP001348817"/>
    </source>
</evidence>